<dbReference type="SMART" id="SM00062">
    <property type="entry name" value="PBPb"/>
    <property type="match status" value="1"/>
</dbReference>
<dbReference type="PROSITE" id="PS51257">
    <property type="entry name" value="PROKAR_LIPOPROTEIN"/>
    <property type="match status" value="1"/>
</dbReference>
<organism evidence="3 4">
    <name type="scientific">Candidatus Limosilactobacillus merdavium</name>
    <dbReference type="NCBI Taxonomy" id="2838651"/>
    <lineage>
        <taxon>Bacteria</taxon>
        <taxon>Bacillati</taxon>
        <taxon>Bacillota</taxon>
        <taxon>Bacilli</taxon>
        <taxon>Lactobacillales</taxon>
        <taxon>Lactobacillaceae</taxon>
        <taxon>Limosilactobacillus</taxon>
    </lineage>
</organism>
<name>A0A9E2NX18_9LACO</name>
<evidence type="ECO:0000259" key="2">
    <source>
        <dbReference type="SMART" id="SM00062"/>
    </source>
</evidence>
<dbReference type="CDD" id="cd00996">
    <property type="entry name" value="PBP2_AatB_like"/>
    <property type="match status" value="1"/>
</dbReference>
<keyword evidence="1" id="KW-0732">Signal</keyword>
<feature type="domain" description="Solute-binding protein family 3/N-terminal" evidence="2">
    <location>
        <begin position="46"/>
        <end position="275"/>
    </location>
</feature>
<dbReference type="Pfam" id="PF00497">
    <property type="entry name" value="SBP_bac_3"/>
    <property type="match status" value="1"/>
</dbReference>
<protein>
    <submittedName>
        <fullName evidence="3">Transporter substrate-binding domain-containing protein</fullName>
    </submittedName>
</protein>
<gene>
    <name evidence="3" type="ORF">H9843_04105</name>
</gene>
<dbReference type="Proteomes" id="UP000824180">
    <property type="component" value="Unassembled WGS sequence"/>
</dbReference>
<evidence type="ECO:0000313" key="3">
    <source>
        <dbReference type="EMBL" id="MBU3830059.1"/>
    </source>
</evidence>
<reference evidence="3" key="1">
    <citation type="journal article" date="2021" name="PeerJ">
        <title>Extensive microbial diversity within the chicken gut microbiome revealed by metagenomics and culture.</title>
        <authorList>
            <person name="Gilroy R."/>
            <person name="Ravi A."/>
            <person name="Getino M."/>
            <person name="Pursley I."/>
            <person name="Horton D.L."/>
            <person name="Alikhan N.F."/>
            <person name="Baker D."/>
            <person name="Gharbi K."/>
            <person name="Hall N."/>
            <person name="Watson M."/>
            <person name="Adriaenssens E.M."/>
            <person name="Foster-Nyarko E."/>
            <person name="Jarju S."/>
            <person name="Secka A."/>
            <person name="Antonio M."/>
            <person name="Oren A."/>
            <person name="Chaudhuri R.R."/>
            <person name="La Ragione R."/>
            <person name="Hildebrand F."/>
            <person name="Pallen M.J."/>
        </authorList>
    </citation>
    <scope>NUCLEOTIDE SEQUENCE</scope>
    <source>
        <strain evidence="3">876</strain>
    </source>
</reference>
<evidence type="ECO:0000313" key="4">
    <source>
        <dbReference type="Proteomes" id="UP000824180"/>
    </source>
</evidence>
<dbReference type="EMBL" id="JAHLFK010000042">
    <property type="protein sequence ID" value="MBU3830059.1"/>
    <property type="molecule type" value="Genomic_DNA"/>
</dbReference>
<sequence>MRKSKIIFLLLVIICPVILLSGCHIQNETYRANHQDTWDKIKKRGTLTIGVDDSFVPMDFRKKNGQLVGYDVDLSRAVCKVLGLKADFQSIDWSMKETELKNGTIDCIWNGYTATPSRLKRIAFSRVYELSGQSLVVRKDSGINNFAGMRGKRLGVQESSTAQTDLNKYPKVLKDIIKDKKPILYQDNSSAFMDLQAGRTQGVLAGTVYAGYYATHIAHSNNYKLIPANKYPSDRVAIGMRKGDRTLIKKVNYALGVLQKDGTLRRINKKWLGINSNYLGPTNEFAKSNNQR</sequence>
<accession>A0A9E2NX18</accession>
<dbReference type="Gene3D" id="3.40.190.10">
    <property type="entry name" value="Periplasmic binding protein-like II"/>
    <property type="match status" value="2"/>
</dbReference>
<comment type="caution">
    <text evidence="3">The sequence shown here is derived from an EMBL/GenBank/DDBJ whole genome shotgun (WGS) entry which is preliminary data.</text>
</comment>
<dbReference type="AlphaFoldDB" id="A0A9E2NX18"/>
<dbReference type="PANTHER" id="PTHR35936">
    <property type="entry name" value="MEMBRANE-BOUND LYTIC MUREIN TRANSGLYCOSYLASE F"/>
    <property type="match status" value="1"/>
</dbReference>
<evidence type="ECO:0000256" key="1">
    <source>
        <dbReference type="ARBA" id="ARBA00022729"/>
    </source>
</evidence>
<reference evidence="3" key="2">
    <citation type="submission" date="2021-04" db="EMBL/GenBank/DDBJ databases">
        <authorList>
            <person name="Gilroy R."/>
        </authorList>
    </citation>
    <scope>NUCLEOTIDE SEQUENCE</scope>
    <source>
        <strain evidence="3">876</strain>
    </source>
</reference>
<dbReference type="InterPro" id="IPR001638">
    <property type="entry name" value="Solute-binding_3/MltF_N"/>
</dbReference>
<dbReference type="SUPFAM" id="SSF53850">
    <property type="entry name" value="Periplasmic binding protein-like II"/>
    <property type="match status" value="1"/>
</dbReference>
<dbReference type="PANTHER" id="PTHR35936:SF34">
    <property type="entry name" value="ABC TRANSPORTER EXTRACELLULAR-BINDING PROTEIN YCKB-RELATED"/>
    <property type="match status" value="1"/>
</dbReference>
<proteinExistence type="predicted"/>